<reference evidence="2" key="2">
    <citation type="journal article" date="2007" name="Science">
        <title>Genome sequence of Aedes aegypti, a major arbovirus vector.</title>
        <authorList>
            <person name="Nene V."/>
            <person name="Wortman J.R."/>
            <person name="Lawson D."/>
            <person name="Haas B."/>
            <person name="Kodira C."/>
            <person name="Tu Z.J."/>
            <person name="Loftus B."/>
            <person name="Xi Z."/>
            <person name="Megy K."/>
            <person name="Grabherr M."/>
            <person name="Ren Q."/>
            <person name="Zdobnov E.M."/>
            <person name="Lobo N.F."/>
            <person name="Campbell K.S."/>
            <person name="Brown S.E."/>
            <person name="Bonaldo M.F."/>
            <person name="Zhu J."/>
            <person name="Sinkins S.P."/>
            <person name="Hogenkamp D.G."/>
            <person name="Amedeo P."/>
            <person name="Arensburger P."/>
            <person name="Atkinson P.W."/>
            <person name="Bidwell S."/>
            <person name="Biedler J."/>
            <person name="Birney E."/>
            <person name="Bruggner R.V."/>
            <person name="Costas J."/>
            <person name="Coy M.R."/>
            <person name="Crabtree J."/>
            <person name="Crawford M."/>
            <person name="Debruyn B."/>
            <person name="Decaprio D."/>
            <person name="Eiglmeier K."/>
            <person name="Eisenstadt E."/>
            <person name="El-Dorry H."/>
            <person name="Gelbart W.M."/>
            <person name="Gomes S.L."/>
            <person name="Hammond M."/>
            <person name="Hannick L.I."/>
            <person name="Hogan J.R."/>
            <person name="Holmes M.H."/>
            <person name="Jaffe D."/>
            <person name="Johnston J.S."/>
            <person name="Kennedy R.C."/>
            <person name="Koo H."/>
            <person name="Kravitz S."/>
            <person name="Kriventseva E.V."/>
            <person name="Kulp D."/>
            <person name="Labutti K."/>
            <person name="Lee E."/>
            <person name="Li S."/>
            <person name="Lovin D.D."/>
            <person name="Mao C."/>
            <person name="Mauceli E."/>
            <person name="Menck C.F."/>
            <person name="Miller J.R."/>
            <person name="Montgomery P."/>
            <person name="Mori A."/>
            <person name="Nascimento A.L."/>
            <person name="Naveira H.F."/>
            <person name="Nusbaum C."/>
            <person name="O'leary S."/>
            <person name="Orvis J."/>
            <person name="Pertea M."/>
            <person name="Quesneville H."/>
            <person name="Reidenbach K.R."/>
            <person name="Rogers Y.H."/>
            <person name="Roth C.W."/>
            <person name="Schneider J.R."/>
            <person name="Schatz M."/>
            <person name="Shumway M."/>
            <person name="Stanke M."/>
            <person name="Stinson E.O."/>
            <person name="Tubio J.M."/>
            <person name="Vanzee J.P."/>
            <person name="Verjovski-Almeida S."/>
            <person name="Werner D."/>
            <person name="White O."/>
            <person name="Wyder S."/>
            <person name="Zeng Q."/>
            <person name="Zhao Q."/>
            <person name="Zhao Y."/>
            <person name="Hill C.A."/>
            <person name="Raikhel A.S."/>
            <person name="Soares M.B."/>
            <person name="Knudson D.L."/>
            <person name="Lee N.H."/>
            <person name="Galagan J."/>
            <person name="Salzberg S.L."/>
            <person name="Paulsen I.T."/>
            <person name="Dimopoulos G."/>
            <person name="Collins F.H."/>
            <person name="Birren B."/>
            <person name="Fraser-Liggett C.M."/>
            <person name="Severson D.W."/>
        </authorList>
    </citation>
    <scope>NUCLEOTIDE SEQUENCE [LARGE SCALE GENOMIC DNA]</scope>
    <source>
        <strain evidence="2">Liverpool</strain>
    </source>
</reference>
<proteinExistence type="predicted"/>
<evidence type="ECO:0000313" key="2">
    <source>
        <dbReference type="EMBL" id="EAT47926.1"/>
    </source>
</evidence>
<dbReference type="OMA" id="QDGSEMG"/>
<feature type="region of interest" description="Disordered" evidence="1">
    <location>
        <begin position="317"/>
        <end position="389"/>
    </location>
</feature>
<protein>
    <submittedName>
        <fullName evidence="2">AAEL001001-PA</fullName>
    </submittedName>
</protein>
<dbReference type="AlphaFoldDB" id="A0A1S4EXH7"/>
<dbReference type="OrthoDB" id="7764090at2759"/>
<sequence>MEETFEDIIYEQNKEEIVESTLEVEQDAVEENDPGRARFTNEFSVCKMLYRQQQVGNTIDMTTVISSNSYDEFVDNVYELVQPFVKREVEFDEQNQPFWAEHEFPTKEDLPRYVVFKDKVRKRIYRLGEISENMLNRWQKRDITLQLYIYSNNIDSRAAWDLFRQVLLGEDTNEDGTKNVITPQRLEEHRLQSIEKRLQKIHRSHLRPNTDDAYTLWAQSIMKQSVKKHRNLCLSGPPKKLLDHFTFLRNSSVRTRKSIWGPARRGHTADGYGFEEEVQALRQTVIQIKDLVEMLDRRVELLEEKCHGFRQTREGVPVKRGRYDSDGSENEDEDQDGSEMGEQTEEPAIDVASMVQVDLEQSGGGSGFPDPLFPVDCVKEENEEVESDG</sequence>
<dbReference type="Proteomes" id="UP000682892">
    <property type="component" value="Unassembled WGS sequence"/>
</dbReference>
<gene>
    <name evidence="2" type="ORF">AaeL_AAEL001001</name>
</gene>
<reference evidence="2" key="1">
    <citation type="submission" date="2005-10" db="EMBL/GenBank/DDBJ databases">
        <authorList>
            <person name="Loftus B.J."/>
            <person name="Nene V.M."/>
            <person name="Hannick L.I."/>
            <person name="Bidwell S."/>
            <person name="Haas B."/>
            <person name="Amedeo P."/>
            <person name="Orvis J."/>
            <person name="Wortman J.R."/>
            <person name="White O.R."/>
            <person name="Salzberg S."/>
            <person name="Shumway M."/>
            <person name="Koo H."/>
            <person name="Zhao Y."/>
            <person name="Holmes M."/>
            <person name="Miller J."/>
            <person name="Schatz M."/>
            <person name="Pop M."/>
            <person name="Pai G."/>
            <person name="Utterback T."/>
            <person name="Rogers Y.-H."/>
            <person name="Kravitz S."/>
            <person name="Fraser C.M."/>
        </authorList>
    </citation>
    <scope>NUCLEOTIDE SEQUENCE</scope>
    <source>
        <strain evidence="2">Liverpool</strain>
    </source>
</reference>
<name>A0A1S4EXH7_AEDAE</name>
<dbReference type="EMBL" id="CH477205">
    <property type="protein sequence ID" value="EAT47926.1"/>
    <property type="molecule type" value="Genomic_DNA"/>
</dbReference>
<dbReference type="HOGENOM" id="CLU_710214_0_0_1"/>
<accession>A0A1S4EXH7</accession>
<evidence type="ECO:0000313" key="3">
    <source>
        <dbReference type="Proteomes" id="UP000682892"/>
    </source>
</evidence>
<reference evidence="2" key="3">
    <citation type="submission" date="2012-09" db="EMBL/GenBank/DDBJ databases">
        <authorList>
            <consortium name="VectorBase"/>
        </authorList>
    </citation>
    <scope>NUCLEOTIDE SEQUENCE</scope>
    <source>
        <strain evidence="2">Liverpool</strain>
    </source>
</reference>
<evidence type="ECO:0000256" key="1">
    <source>
        <dbReference type="SAM" id="MobiDB-lite"/>
    </source>
</evidence>
<organism evidence="2 3">
    <name type="scientific">Aedes aegypti</name>
    <name type="common">Yellowfever mosquito</name>
    <name type="synonym">Culex aegypti</name>
    <dbReference type="NCBI Taxonomy" id="7159"/>
    <lineage>
        <taxon>Eukaryota</taxon>
        <taxon>Metazoa</taxon>
        <taxon>Ecdysozoa</taxon>
        <taxon>Arthropoda</taxon>
        <taxon>Hexapoda</taxon>
        <taxon>Insecta</taxon>
        <taxon>Pterygota</taxon>
        <taxon>Neoptera</taxon>
        <taxon>Endopterygota</taxon>
        <taxon>Diptera</taxon>
        <taxon>Nematocera</taxon>
        <taxon>Culicoidea</taxon>
        <taxon>Culicidae</taxon>
        <taxon>Culicinae</taxon>
        <taxon>Aedini</taxon>
        <taxon>Aedes</taxon>
        <taxon>Stegomyia</taxon>
    </lineage>
</organism>
<dbReference type="KEGG" id="aag:5567825"/>
<feature type="compositionally biased region" description="Acidic residues" evidence="1">
    <location>
        <begin position="326"/>
        <end position="348"/>
    </location>
</feature>